<feature type="domain" description="PAS" evidence="10">
    <location>
        <begin position="72"/>
        <end position="142"/>
    </location>
</feature>
<feature type="compositionally biased region" description="Low complexity" evidence="9">
    <location>
        <begin position="734"/>
        <end position="746"/>
    </location>
</feature>
<dbReference type="GO" id="GO:0000978">
    <property type="term" value="F:RNA polymerase II cis-regulatory region sequence-specific DNA binding"/>
    <property type="evidence" value="ECO:0007669"/>
    <property type="project" value="UniProtKB-ARBA"/>
</dbReference>
<feature type="compositionally biased region" description="Polar residues" evidence="9">
    <location>
        <begin position="433"/>
        <end position="445"/>
    </location>
</feature>
<dbReference type="FunFam" id="3.30.450.20:FF:000016">
    <property type="entry name" value="Circadian locomoter output cycles protein"/>
    <property type="match status" value="1"/>
</dbReference>
<dbReference type="OrthoDB" id="411251at2759"/>
<evidence type="ECO:0000256" key="8">
    <source>
        <dbReference type="SAM" id="Coils"/>
    </source>
</evidence>
<dbReference type="InterPro" id="IPR000014">
    <property type="entry name" value="PAS"/>
</dbReference>
<evidence type="ECO:0000256" key="1">
    <source>
        <dbReference type="ARBA" id="ARBA00022737"/>
    </source>
</evidence>
<feature type="compositionally biased region" description="Basic residues" evidence="9">
    <location>
        <begin position="795"/>
        <end position="804"/>
    </location>
</feature>
<evidence type="ECO:0000259" key="11">
    <source>
        <dbReference type="PROSITE" id="PS50888"/>
    </source>
</evidence>
<dbReference type="EMBL" id="VWZN01000250">
    <property type="protein sequence ID" value="NWR40971.1"/>
    <property type="molecule type" value="Genomic_DNA"/>
</dbReference>
<dbReference type="Gene3D" id="3.30.450.20">
    <property type="entry name" value="PAS domain"/>
    <property type="match status" value="2"/>
</dbReference>
<feature type="region of interest" description="Disordered" evidence="9">
    <location>
        <begin position="395"/>
        <end position="445"/>
    </location>
</feature>
<dbReference type="SUPFAM" id="SSF55785">
    <property type="entry name" value="PYP-like sensor domain (PAS domain)"/>
    <property type="match status" value="2"/>
</dbReference>
<dbReference type="PANTHER" id="PTHR46055:SF1">
    <property type="entry name" value="NEURONAL PAS DOMAIN-CONTAINING PROTEIN 2"/>
    <property type="match status" value="1"/>
</dbReference>
<dbReference type="Pfam" id="PF00989">
    <property type="entry name" value="PAS"/>
    <property type="match status" value="1"/>
</dbReference>
<feature type="compositionally biased region" description="Polar residues" evidence="9">
    <location>
        <begin position="747"/>
        <end position="759"/>
    </location>
</feature>
<proteinExistence type="predicted"/>
<keyword evidence="7" id="KW-0539">Nucleus</keyword>
<protein>
    <submittedName>
        <fullName evidence="12">NPAS2 protein</fullName>
    </submittedName>
</protein>
<dbReference type="InterPro" id="IPR035965">
    <property type="entry name" value="PAS-like_dom_sf"/>
</dbReference>
<keyword evidence="5" id="KW-0010">Activator</keyword>
<dbReference type="InterPro" id="IPR011598">
    <property type="entry name" value="bHLH_dom"/>
</dbReference>
<comment type="caution">
    <text evidence="12">The sequence shown here is derived from an EMBL/GenBank/DDBJ whole genome shotgun (WGS) entry which is preliminary data.</text>
</comment>
<name>A0A7K4X1X5_REGSA</name>
<keyword evidence="6" id="KW-0804">Transcription</keyword>
<evidence type="ECO:0000256" key="2">
    <source>
        <dbReference type="ARBA" id="ARBA00023015"/>
    </source>
</evidence>
<gene>
    <name evidence="12" type="primary">Npas2</name>
    <name evidence="12" type="ORF">REGSAT_R12821</name>
</gene>
<dbReference type="InterPro" id="IPR001610">
    <property type="entry name" value="PAC"/>
</dbReference>
<dbReference type="SMART" id="SM00353">
    <property type="entry name" value="HLH"/>
    <property type="match status" value="1"/>
</dbReference>
<keyword evidence="13" id="KW-1185">Reference proteome</keyword>
<evidence type="ECO:0000313" key="13">
    <source>
        <dbReference type="Proteomes" id="UP000529728"/>
    </source>
</evidence>
<keyword evidence="8" id="KW-0175">Coiled coil</keyword>
<feature type="compositionally biased region" description="Low complexity" evidence="9">
    <location>
        <begin position="781"/>
        <end position="792"/>
    </location>
</feature>
<dbReference type="PROSITE" id="PS50888">
    <property type="entry name" value="BHLH"/>
    <property type="match status" value="1"/>
</dbReference>
<dbReference type="GO" id="GO:0046983">
    <property type="term" value="F:protein dimerization activity"/>
    <property type="evidence" value="ECO:0007669"/>
    <property type="project" value="InterPro"/>
</dbReference>
<feature type="non-terminal residue" evidence="12">
    <location>
        <position position="1"/>
    </location>
</feature>
<dbReference type="GO" id="GO:0032922">
    <property type="term" value="P:circadian regulation of gene expression"/>
    <property type="evidence" value="ECO:0007669"/>
    <property type="project" value="InterPro"/>
</dbReference>
<dbReference type="InterPro" id="IPR001067">
    <property type="entry name" value="Nuc_translocat"/>
</dbReference>
<accession>A0A7K4X1X5</accession>
<dbReference type="PRINTS" id="PR00785">
    <property type="entry name" value="NCTRNSLOCATR"/>
</dbReference>
<feature type="region of interest" description="Disordered" evidence="9">
    <location>
        <begin position="569"/>
        <end position="617"/>
    </location>
</feature>
<dbReference type="Gene3D" id="4.10.280.10">
    <property type="entry name" value="Helix-loop-helix DNA-binding domain"/>
    <property type="match status" value="1"/>
</dbReference>
<dbReference type="GO" id="GO:0005737">
    <property type="term" value="C:cytoplasm"/>
    <property type="evidence" value="ECO:0007669"/>
    <property type="project" value="InterPro"/>
</dbReference>
<dbReference type="PANTHER" id="PTHR46055">
    <property type="entry name" value="CIRCADIAN LOCOMOTER OUTPUT CYCLES PROTEIN KAPUT"/>
    <property type="match status" value="1"/>
</dbReference>
<dbReference type="SMART" id="SM00086">
    <property type="entry name" value="PAC"/>
    <property type="match status" value="1"/>
</dbReference>
<keyword evidence="1" id="KW-0677">Repeat</keyword>
<evidence type="ECO:0000256" key="4">
    <source>
        <dbReference type="ARBA" id="ARBA00023125"/>
    </source>
</evidence>
<dbReference type="FunFam" id="3.30.450.20:FF:000022">
    <property type="entry name" value="circadian locomoter output cycles protein kaput"/>
    <property type="match status" value="1"/>
</dbReference>
<dbReference type="InterPro" id="IPR036638">
    <property type="entry name" value="HLH_DNA-bd_sf"/>
</dbReference>
<evidence type="ECO:0000256" key="3">
    <source>
        <dbReference type="ARBA" id="ARBA00023108"/>
    </source>
</evidence>
<dbReference type="Pfam" id="PF14598">
    <property type="entry name" value="PAS_11"/>
    <property type="match status" value="1"/>
</dbReference>
<organism evidence="12 13">
    <name type="scientific">Regulus satrapa</name>
    <name type="common">Golden-crowned kinglet</name>
    <dbReference type="NCBI Taxonomy" id="13245"/>
    <lineage>
        <taxon>Eukaryota</taxon>
        <taxon>Metazoa</taxon>
        <taxon>Chordata</taxon>
        <taxon>Craniata</taxon>
        <taxon>Vertebrata</taxon>
        <taxon>Euteleostomi</taxon>
        <taxon>Archelosauria</taxon>
        <taxon>Archosauria</taxon>
        <taxon>Dinosauria</taxon>
        <taxon>Saurischia</taxon>
        <taxon>Theropoda</taxon>
        <taxon>Coelurosauria</taxon>
        <taxon>Aves</taxon>
        <taxon>Neognathae</taxon>
        <taxon>Neoaves</taxon>
        <taxon>Telluraves</taxon>
        <taxon>Australaves</taxon>
        <taxon>Passeriformes</taxon>
        <taxon>Regulidae</taxon>
        <taxon>Regulus</taxon>
    </lineage>
</organism>
<keyword evidence="3" id="KW-0090">Biological rhythms</keyword>
<evidence type="ECO:0000256" key="6">
    <source>
        <dbReference type="ARBA" id="ARBA00023163"/>
    </source>
</evidence>
<reference evidence="12 13" key="1">
    <citation type="submission" date="2019-09" db="EMBL/GenBank/DDBJ databases">
        <title>Bird 10,000 Genomes (B10K) Project - Family phase.</title>
        <authorList>
            <person name="Zhang G."/>
        </authorList>
    </citation>
    <scope>NUCLEOTIDE SEQUENCE [LARGE SCALE GENOMIC DNA]</scope>
    <source>
        <strain evidence="12">B10K-DU-001-18</strain>
        <tissue evidence="12">Muscle</tissue>
    </source>
</reference>
<evidence type="ECO:0000259" key="10">
    <source>
        <dbReference type="PROSITE" id="PS50112"/>
    </source>
</evidence>
<evidence type="ECO:0000256" key="5">
    <source>
        <dbReference type="ARBA" id="ARBA00023159"/>
    </source>
</evidence>
<keyword evidence="4" id="KW-0238">DNA-binding</keyword>
<dbReference type="PROSITE" id="PS50112">
    <property type="entry name" value="PAS"/>
    <property type="match status" value="2"/>
</dbReference>
<evidence type="ECO:0000313" key="12">
    <source>
        <dbReference type="EMBL" id="NWR40971.1"/>
    </source>
</evidence>
<dbReference type="InterPro" id="IPR013767">
    <property type="entry name" value="PAS_fold"/>
</dbReference>
<dbReference type="Pfam" id="PF00010">
    <property type="entry name" value="HLH"/>
    <property type="match status" value="1"/>
</dbReference>
<keyword evidence="2" id="KW-0805">Transcription regulation</keyword>
<evidence type="ECO:0000256" key="7">
    <source>
        <dbReference type="ARBA" id="ARBA00023242"/>
    </source>
</evidence>
<feature type="coiled-coil region" evidence="8">
    <location>
        <begin position="495"/>
        <end position="522"/>
    </location>
</feature>
<feature type="domain" description="BHLH" evidence="11">
    <location>
        <begin position="1"/>
        <end position="49"/>
    </location>
</feature>
<feature type="region of interest" description="Disordered" evidence="9">
    <location>
        <begin position="721"/>
        <end position="804"/>
    </location>
</feature>
<feature type="non-terminal residue" evidence="12">
    <location>
        <position position="804"/>
    </location>
</feature>
<feature type="compositionally biased region" description="Polar residues" evidence="9">
    <location>
        <begin position="415"/>
        <end position="427"/>
    </location>
</feature>
<feature type="compositionally biased region" description="Polar residues" evidence="9">
    <location>
        <begin position="770"/>
        <end position="780"/>
    </location>
</feature>
<dbReference type="SMART" id="SM00091">
    <property type="entry name" value="PAS"/>
    <property type="match status" value="2"/>
</dbReference>
<dbReference type="SUPFAM" id="SSF47459">
    <property type="entry name" value="HLH, helix-loop-helix DNA-binding domain"/>
    <property type="match status" value="1"/>
</dbReference>
<feature type="compositionally biased region" description="Low complexity" evidence="9">
    <location>
        <begin position="395"/>
        <end position="410"/>
    </location>
</feature>
<dbReference type="GO" id="GO:0000981">
    <property type="term" value="F:DNA-binding transcription factor activity, RNA polymerase II-specific"/>
    <property type="evidence" value="ECO:0007669"/>
    <property type="project" value="InterPro"/>
</dbReference>
<sequence>RASRNKSEKKRRDQFNVLIKELSSMLPGNTRKMDKTTVLEKVIGFLQKHNEVSAQTEISEIQQDWKPSFLSNEEFTQLMLEALDGFIIAVTTGGSIIYVSDSITPLLGHLPCDVLDQNLLNFLPEQEHSEIYKMLSSCMLMTDSASSDYLKTDNELEFYCHLLRGSLNPKEFPTYEYIKFVGNFRSYSNVPNSTCNGFDEAVPRAYRASPGKQICFVATVRLATPQFLKEMCIVEEPLEEFTSRHSLEWKFLFLDHRAPPIIGYLPFEVLGTSGYDYYHIDDLELLARCHEHLMQFGKGKSCCYRFLTKGQQWIWLQTHYYITYHQWNSKPEFIVCTHMVVSYADVRVERRQEMGLEEVSSEVVSSALKDSGASLDPEQHFNALEIGASILNASRTPSVSSRSSPKSSHTPKSDPASTPTKLITEPNTPLPRTPSTQQDLSVHRLSQPTALQVSLPSQLPCELLPQQLLPQATLQNQPAPLAQFSAQFSMFQTIKDQLEQRTRILQANIRWQQEELQKIQEQLCLVQDSSVQMILQQPTVSLSFSSTQQLDPQQLQQRSGAISQQQLVPSPQLQGQITSSQTTNQQTLREASVISSQPGPRSAQDAPATAGSLVRPPHTQPGAVPVKMPFLFAQCGICVVLLFQQCHFFSFFPPCARLLLSQPIQPMMPGSCNARHPSDLSMAGSQAKYSQSQQMFQSLEVQTSSSSSPILLMGQAVLNQGFTTTPPSQPSSLPPMQLQHQQHQQQRYLQVQTPSSLHNEQPDSLLLPSYSPQQGNMGYHQTQQQQQQQQQQLTSRRRNSLSEA</sequence>
<evidence type="ECO:0000256" key="9">
    <source>
        <dbReference type="SAM" id="MobiDB-lite"/>
    </source>
</evidence>
<feature type="domain" description="PAS" evidence="10">
    <location>
        <begin position="250"/>
        <end position="297"/>
    </location>
</feature>
<dbReference type="CDD" id="cd00130">
    <property type="entry name" value="PAS"/>
    <property type="match status" value="2"/>
</dbReference>
<dbReference type="AlphaFoldDB" id="A0A7K4X1X5"/>
<dbReference type="FunFam" id="4.10.280.10:FF:000013">
    <property type="entry name" value="Circadian locomoter output cycles protein kaput"/>
    <property type="match status" value="1"/>
</dbReference>
<feature type="compositionally biased region" description="Low complexity" evidence="9">
    <location>
        <begin position="569"/>
        <end position="587"/>
    </location>
</feature>
<dbReference type="InterPro" id="IPR047230">
    <property type="entry name" value="CLOCK-like"/>
</dbReference>
<dbReference type="GO" id="GO:1990513">
    <property type="term" value="C:CLOCK-BMAL transcription complex"/>
    <property type="evidence" value="ECO:0007669"/>
    <property type="project" value="TreeGrafter"/>
</dbReference>
<dbReference type="Proteomes" id="UP000529728">
    <property type="component" value="Unassembled WGS sequence"/>
</dbReference>